<evidence type="ECO:0000313" key="13">
    <source>
        <dbReference type="Proteomes" id="UP000479710"/>
    </source>
</evidence>
<dbReference type="GO" id="GO:0004427">
    <property type="term" value="F:inorganic diphosphate phosphatase activity"/>
    <property type="evidence" value="ECO:0007669"/>
    <property type="project" value="InterPro"/>
</dbReference>
<dbReference type="PANTHER" id="PTHR31998">
    <property type="entry name" value="K(+)-INSENSITIVE PYROPHOSPHATE-ENERGIZED PROTON PUMP"/>
    <property type="match status" value="1"/>
</dbReference>
<comment type="subcellular location">
    <subcellularLocation>
        <location evidence="1">Endomembrane system</location>
        <topology evidence="1">Multi-pass membrane protein</topology>
    </subcellularLocation>
</comment>
<evidence type="ECO:0000256" key="8">
    <source>
        <dbReference type="ARBA" id="ARBA00023065"/>
    </source>
</evidence>
<organism evidence="12 13">
    <name type="scientific">Oryza meyeriana var. granulata</name>
    <dbReference type="NCBI Taxonomy" id="110450"/>
    <lineage>
        <taxon>Eukaryota</taxon>
        <taxon>Viridiplantae</taxon>
        <taxon>Streptophyta</taxon>
        <taxon>Embryophyta</taxon>
        <taxon>Tracheophyta</taxon>
        <taxon>Spermatophyta</taxon>
        <taxon>Magnoliopsida</taxon>
        <taxon>Liliopsida</taxon>
        <taxon>Poales</taxon>
        <taxon>Poaceae</taxon>
        <taxon>BOP clade</taxon>
        <taxon>Oryzoideae</taxon>
        <taxon>Oryzeae</taxon>
        <taxon>Oryzinae</taxon>
        <taxon>Oryza</taxon>
        <taxon>Oryza meyeriana</taxon>
    </lineage>
</organism>
<keyword evidence="8" id="KW-0406">Ion transport</keyword>
<gene>
    <name evidence="12" type="ORF">E2562_001249</name>
</gene>
<dbReference type="GO" id="GO:0009678">
    <property type="term" value="F:diphosphate hydrolysis-driven proton transmembrane transporter activity"/>
    <property type="evidence" value="ECO:0007669"/>
    <property type="project" value="UniProtKB-EC"/>
</dbReference>
<evidence type="ECO:0000256" key="6">
    <source>
        <dbReference type="ARBA" id="ARBA00022967"/>
    </source>
</evidence>
<sequence length="111" mass="12160">MDVDGNTAAPMVFESSREGGGSRGRSRGPFPPSLPKSGVPRQLDPVGVLSSVLSGYLRMRVATFRDTRTMLEVRRDIGWAFEVAFWSGAAMGFLLSSSTLLILFIASHRRR</sequence>
<keyword evidence="9 11" id="KW-0472">Membrane</keyword>
<comment type="caution">
    <text evidence="12">The sequence shown here is derived from an EMBL/GenBank/DDBJ whole genome shotgun (WGS) entry which is preliminary data.</text>
</comment>
<dbReference type="Proteomes" id="UP000479710">
    <property type="component" value="Unassembled WGS sequence"/>
</dbReference>
<evidence type="ECO:0000256" key="10">
    <source>
        <dbReference type="SAM" id="MobiDB-lite"/>
    </source>
</evidence>
<dbReference type="EMBL" id="SPHZ02000006">
    <property type="protein sequence ID" value="KAF0909999.1"/>
    <property type="molecule type" value="Genomic_DNA"/>
</dbReference>
<keyword evidence="5" id="KW-0460">Magnesium</keyword>
<keyword evidence="4 11" id="KW-0812">Transmembrane</keyword>
<name>A0A6G1DC92_9ORYZ</name>
<evidence type="ECO:0000313" key="12">
    <source>
        <dbReference type="EMBL" id="KAF0909999.1"/>
    </source>
</evidence>
<evidence type="ECO:0000256" key="4">
    <source>
        <dbReference type="ARBA" id="ARBA00022692"/>
    </source>
</evidence>
<protein>
    <recommendedName>
        <fullName evidence="2">H(+)-exporting diphosphatase</fullName>
        <ecNumber evidence="2">7.1.3.1</ecNumber>
    </recommendedName>
</protein>
<keyword evidence="7 11" id="KW-1133">Transmembrane helix</keyword>
<proteinExistence type="predicted"/>
<evidence type="ECO:0000256" key="5">
    <source>
        <dbReference type="ARBA" id="ARBA00022842"/>
    </source>
</evidence>
<keyword evidence="6" id="KW-1278">Translocase</keyword>
<feature type="transmembrane region" description="Helical" evidence="11">
    <location>
        <begin position="83"/>
        <end position="106"/>
    </location>
</feature>
<evidence type="ECO:0000256" key="9">
    <source>
        <dbReference type="ARBA" id="ARBA00023136"/>
    </source>
</evidence>
<evidence type="ECO:0000256" key="1">
    <source>
        <dbReference type="ARBA" id="ARBA00004127"/>
    </source>
</evidence>
<dbReference type="Pfam" id="PF03030">
    <property type="entry name" value="H_PPase"/>
    <property type="match status" value="1"/>
</dbReference>
<evidence type="ECO:0000256" key="11">
    <source>
        <dbReference type="SAM" id="Phobius"/>
    </source>
</evidence>
<dbReference type="EC" id="7.1.3.1" evidence="2"/>
<reference evidence="12 13" key="1">
    <citation type="submission" date="2019-11" db="EMBL/GenBank/DDBJ databases">
        <title>Whole genome sequence of Oryza granulata.</title>
        <authorList>
            <person name="Li W."/>
        </authorList>
    </citation>
    <scope>NUCLEOTIDE SEQUENCE [LARGE SCALE GENOMIC DNA]</scope>
    <source>
        <strain evidence="13">cv. Menghai</strain>
        <tissue evidence="12">Leaf</tissue>
    </source>
</reference>
<evidence type="ECO:0000256" key="3">
    <source>
        <dbReference type="ARBA" id="ARBA00022448"/>
    </source>
</evidence>
<accession>A0A6G1DC92</accession>
<dbReference type="GO" id="GO:0016020">
    <property type="term" value="C:membrane"/>
    <property type="evidence" value="ECO:0007669"/>
    <property type="project" value="InterPro"/>
</dbReference>
<feature type="region of interest" description="Disordered" evidence="10">
    <location>
        <begin position="1"/>
        <end position="43"/>
    </location>
</feature>
<evidence type="ECO:0000256" key="2">
    <source>
        <dbReference type="ARBA" id="ARBA00013242"/>
    </source>
</evidence>
<dbReference type="GO" id="GO:0012505">
    <property type="term" value="C:endomembrane system"/>
    <property type="evidence" value="ECO:0007669"/>
    <property type="project" value="UniProtKB-SubCell"/>
</dbReference>
<keyword evidence="3" id="KW-0813">Transport</keyword>
<keyword evidence="13" id="KW-1185">Reference proteome</keyword>
<dbReference type="InterPro" id="IPR004131">
    <property type="entry name" value="PPase-energised_H-pump"/>
</dbReference>
<dbReference type="AlphaFoldDB" id="A0A6G1DC92"/>
<evidence type="ECO:0000256" key="7">
    <source>
        <dbReference type="ARBA" id="ARBA00022989"/>
    </source>
</evidence>